<dbReference type="PATRIC" id="fig|46429.4.peg.2698"/>
<sequence>MPDRIVITKAAIGSRFIVSFEPRTVSWPSLEFRNHREAKSCAEARQAAHSWQIIDQTAEGGA</sequence>
<reference evidence="1 2" key="1">
    <citation type="submission" date="2014-02" db="EMBL/GenBank/DDBJ databases">
        <title>Whole genome sequence of Sphingobium chlorophenolicum NBRC 16172.</title>
        <authorList>
            <person name="Gan H.M."/>
            <person name="Gan H.Y."/>
            <person name="Chew T.H."/>
            <person name="Savka M.A."/>
        </authorList>
    </citation>
    <scope>NUCLEOTIDE SEQUENCE [LARGE SCALE GENOMIC DNA]</scope>
    <source>
        <strain evidence="1 2">NBRC 16172</strain>
    </source>
</reference>
<dbReference type="EMBL" id="JFHR01000030">
    <property type="protein sequence ID" value="KEQ53067.1"/>
    <property type="molecule type" value="Genomic_DNA"/>
</dbReference>
<dbReference type="RefSeq" id="WP_037452687.1">
    <property type="nucleotide sequence ID" value="NZ_JFHR01000030.1"/>
</dbReference>
<protein>
    <submittedName>
        <fullName evidence="1">Uncharacterized protein</fullName>
    </submittedName>
</protein>
<dbReference type="Proteomes" id="UP000028411">
    <property type="component" value="Unassembled WGS sequence"/>
</dbReference>
<organism evidence="1 2">
    <name type="scientific">Sphingobium chlorophenolicum</name>
    <dbReference type="NCBI Taxonomy" id="46429"/>
    <lineage>
        <taxon>Bacteria</taxon>
        <taxon>Pseudomonadati</taxon>
        <taxon>Pseudomonadota</taxon>
        <taxon>Alphaproteobacteria</taxon>
        <taxon>Sphingomonadales</taxon>
        <taxon>Sphingomonadaceae</taxon>
        <taxon>Sphingobium</taxon>
    </lineage>
</organism>
<gene>
    <name evidence="1" type="ORF">BV95_02723</name>
</gene>
<proteinExistence type="predicted"/>
<name>A0A081RCZ4_SPHCR</name>
<accession>A0A081RCZ4</accession>
<dbReference type="eggNOG" id="ENOG5031F0C">
    <property type="taxonomic scope" value="Bacteria"/>
</dbReference>
<dbReference type="OrthoDB" id="7477414at2"/>
<comment type="caution">
    <text evidence="1">The sequence shown here is derived from an EMBL/GenBank/DDBJ whole genome shotgun (WGS) entry which is preliminary data.</text>
</comment>
<evidence type="ECO:0000313" key="2">
    <source>
        <dbReference type="Proteomes" id="UP000028411"/>
    </source>
</evidence>
<dbReference type="AlphaFoldDB" id="A0A081RCZ4"/>
<evidence type="ECO:0000313" key="1">
    <source>
        <dbReference type="EMBL" id="KEQ53067.1"/>
    </source>
</evidence>